<keyword evidence="1" id="KW-0812">Transmembrane</keyword>
<dbReference type="SUPFAM" id="SSF141571">
    <property type="entry name" value="Pentapeptide repeat-like"/>
    <property type="match status" value="1"/>
</dbReference>
<name>G3KGW8_ADIVA</name>
<dbReference type="EMBL" id="JN235988">
    <property type="protein sequence ID" value="AEN94425.1"/>
    <property type="molecule type" value="Genomic_DNA"/>
</dbReference>
<proteinExistence type="predicted"/>
<protein>
    <submittedName>
        <fullName evidence="2">Pentapeptide repeat family protein</fullName>
    </submittedName>
</protein>
<sequence>MRISVGNSVQMAKKLNRLTLVKLFFSALIPLTIGLFTVITTIQQQKSSTAQREQDKQDALLLRQQSDLQAENLHKEKVYATYLDDVSELFTMNNSKDTLMKIRAKTLATLRQLDMDRKKHLLLFLYDSELIYHSPEKTISSVLRVDEADLNGVYFRGTVDASCSFMYLYLHYVYLSNASFINCFIDRSNFSFSIMYKTVFTKTRFLRTSFRFALLGKADFSLATFFEMDFIGASLVECNFTGARWVKKNTDFIGTNLTGAIISNELLKKSKLYNSILPNGTWGPILGRNLVVNGNAERNVSI</sequence>
<dbReference type="AlphaFoldDB" id="G3KGW8"/>
<dbReference type="InterPro" id="IPR001646">
    <property type="entry name" value="5peptide_repeat"/>
</dbReference>
<reference evidence="2" key="1">
    <citation type="journal article" date="2011" name="Proc. Natl. Acad. Sci. U.S.A.">
        <title>A widespread class of reverse transcriptase-related cellular genes.</title>
        <authorList>
            <person name="Gladyshev E.A."/>
            <person name="Arkhipova I.R."/>
        </authorList>
    </citation>
    <scope>NUCLEOTIDE SEQUENCE</scope>
</reference>
<evidence type="ECO:0000256" key="1">
    <source>
        <dbReference type="SAM" id="Phobius"/>
    </source>
</evidence>
<dbReference type="Gene3D" id="2.160.20.80">
    <property type="entry name" value="E3 ubiquitin-protein ligase SopA"/>
    <property type="match status" value="1"/>
</dbReference>
<accession>G3KGW8</accession>
<keyword evidence="1" id="KW-0472">Membrane</keyword>
<keyword evidence="1" id="KW-1133">Transmembrane helix</keyword>
<organism evidence="2">
    <name type="scientific">Adineta vaga</name>
    <name type="common">Rotifer</name>
    <name type="synonym">Callidina vaga</name>
    <dbReference type="NCBI Taxonomy" id="104782"/>
    <lineage>
        <taxon>Eukaryota</taxon>
        <taxon>Metazoa</taxon>
        <taxon>Spiralia</taxon>
        <taxon>Gnathifera</taxon>
        <taxon>Rotifera</taxon>
        <taxon>Eurotatoria</taxon>
        <taxon>Bdelloidea</taxon>
        <taxon>Adinetida</taxon>
        <taxon>Adinetidae</taxon>
        <taxon>Adineta</taxon>
    </lineage>
</organism>
<evidence type="ECO:0000313" key="2">
    <source>
        <dbReference type="EMBL" id="AEN94425.1"/>
    </source>
</evidence>
<dbReference type="Pfam" id="PF00805">
    <property type="entry name" value="Pentapeptide"/>
    <property type="match status" value="1"/>
</dbReference>
<feature type="transmembrane region" description="Helical" evidence="1">
    <location>
        <begin position="20"/>
        <end position="42"/>
    </location>
</feature>